<evidence type="ECO:0000256" key="4">
    <source>
        <dbReference type="ARBA" id="ARBA00022723"/>
    </source>
</evidence>
<keyword evidence="3" id="KW-0119">Carbohydrate metabolism</keyword>
<dbReference type="SUPFAM" id="SSF53474">
    <property type="entry name" value="alpha/beta-Hydrolases"/>
    <property type="match status" value="1"/>
</dbReference>
<dbReference type="PANTHER" id="PTHR33938:SF15">
    <property type="entry name" value="FERULOYL ESTERASE B-RELATED"/>
    <property type="match status" value="1"/>
</dbReference>
<dbReference type="Pfam" id="PF07519">
    <property type="entry name" value="Tannase"/>
    <property type="match status" value="1"/>
</dbReference>
<dbReference type="Proteomes" id="UP000620104">
    <property type="component" value="Unassembled WGS sequence"/>
</dbReference>
<evidence type="ECO:0000256" key="7">
    <source>
        <dbReference type="ARBA" id="ARBA00022837"/>
    </source>
</evidence>
<keyword evidence="3" id="KW-0858">Xylan degradation</keyword>
<dbReference type="AlphaFoldDB" id="A0A8H3TS23"/>
<evidence type="ECO:0000256" key="2">
    <source>
        <dbReference type="ARBA" id="ARBA00022487"/>
    </source>
</evidence>
<feature type="chain" id="PRO_5034828975" description="Carboxylic ester hydrolase" evidence="10">
    <location>
        <begin position="19"/>
        <end position="530"/>
    </location>
</feature>
<keyword evidence="6 10" id="KW-0378">Hydrolase</keyword>
<dbReference type="EC" id="3.1.1.-" evidence="10"/>
<feature type="signal peptide" evidence="10">
    <location>
        <begin position="1"/>
        <end position="18"/>
    </location>
</feature>
<organism evidence="11 12">
    <name type="scientific">Naganishia liquefaciens</name>
    <dbReference type="NCBI Taxonomy" id="104408"/>
    <lineage>
        <taxon>Eukaryota</taxon>
        <taxon>Fungi</taxon>
        <taxon>Dikarya</taxon>
        <taxon>Basidiomycota</taxon>
        <taxon>Agaricomycotina</taxon>
        <taxon>Tremellomycetes</taxon>
        <taxon>Filobasidiales</taxon>
        <taxon>Filobasidiaceae</taxon>
        <taxon>Naganishia</taxon>
    </lineage>
</organism>
<comment type="catalytic activity">
    <reaction evidence="9">
        <text>feruloyl-polysaccharide + H2O = ferulate + polysaccharide.</text>
        <dbReference type="EC" id="3.1.1.73"/>
    </reaction>
</comment>
<evidence type="ECO:0000256" key="1">
    <source>
        <dbReference type="ARBA" id="ARBA00006249"/>
    </source>
</evidence>
<dbReference type="GO" id="GO:0045493">
    <property type="term" value="P:xylan catabolic process"/>
    <property type="evidence" value="ECO:0007669"/>
    <property type="project" value="UniProtKB-KW"/>
</dbReference>
<evidence type="ECO:0000256" key="8">
    <source>
        <dbReference type="ARBA" id="ARBA00023157"/>
    </source>
</evidence>
<keyword evidence="7" id="KW-0106">Calcium</keyword>
<dbReference type="GO" id="GO:0046872">
    <property type="term" value="F:metal ion binding"/>
    <property type="evidence" value="ECO:0007669"/>
    <property type="project" value="UniProtKB-KW"/>
</dbReference>
<evidence type="ECO:0000256" key="6">
    <source>
        <dbReference type="ARBA" id="ARBA00022801"/>
    </source>
</evidence>
<gene>
    <name evidence="11" type="ORF">NliqN6_1606</name>
</gene>
<evidence type="ECO:0000256" key="3">
    <source>
        <dbReference type="ARBA" id="ARBA00022651"/>
    </source>
</evidence>
<accession>A0A8H3TS23</accession>
<name>A0A8H3TS23_9TREE</name>
<sequence length="530" mass="57749">MLFLSRSALLAIFGVISAAAWKDHCEKFTASIPNVVLEATYYAPGALVNLTSPSSAVLTTKLPAFCRLALTITTNTTSGNQALTEVWMPDDWNARLLGFGNGGLSGGVVYSALADDGISQGYSSFSTNTGHQSDIGHAGWAWNDTNAQEDFGYRAFQLSYQAAKSLTEEYYGKSILKKYYLGCSTAGRMGLVEAQRFPEDFDGIVVGSPANPVARLASWNIHMGRQVLPVNGSRWIPEELWPVIHAEVLKQCDGLDGVMDGVLDDPRQCLFRPEAIACGPSSNSSTCLTLDQIAALRGLYTDWYSQNGTFLFSGWDVGGELAYGGPYSYASGPDIPIGPEYYKYFIFGNPDWEYNTLTESDIFRAIETNPGQVDNNGYNYTSYFTRGGKLLHYVGLADQVISAGNSYVTYNSISAFTTAYTNLDVNDHYRFYPVPGMYHCNGGVGANAFGGDGQRTSGMPPLIRDSKHDILTAMVDWVENGNAPTDLIAAKYTNNNSTQGIEFTRKLCPYPQKGVYQGGDQNSSNSFVCQ</sequence>
<proteinExistence type="inferred from homology"/>
<dbReference type="InterPro" id="IPR029058">
    <property type="entry name" value="AB_hydrolase_fold"/>
</dbReference>
<keyword evidence="12" id="KW-1185">Reference proteome</keyword>
<evidence type="ECO:0000256" key="9">
    <source>
        <dbReference type="ARBA" id="ARBA00034075"/>
    </source>
</evidence>
<keyword evidence="3" id="KW-0624">Polysaccharide degradation</keyword>
<dbReference type="OrthoDB" id="3039123at2759"/>
<evidence type="ECO:0000256" key="10">
    <source>
        <dbReference type="RuleBase" id="RU361238"/>
    </source>
</evidence>
<dbReference type="PANTHER" id="PTHR33938">
    <property type="entry name" value="FERULOYL ESTERASE B-RELATED"/>
    <property type="match status" value="1"/>
</dbReference>
<protein>
    <recommendedName>
        <fullName evidence="10">Carboxylic ester hydrolase</fullName>
        <ecNumber evidence="10">3.1.1.-</ecNumber>
    </recommendedName>
</protein>
<keyword evidence="8" id="KW-1015">Disulfide bond</keyword>
<evidence type="ECO:0000313" key="12">
    <source>
        <dbReference type="Proteomes" id="UP000620104"/>
    </source>
</evidence>
<evidence type="ECO:0000256" key="5">
    <source>
        <dbReference type="ARBA" id="ARBA00022729"/>
    </source>
</evidence>
<comment type="caution">
    <text evidence="11">The sequence shown here is derived from an EMBL/GenBank/DDBJ whole genome shotgun (WGS) entry which is preliminary data.</text>
</comment>
<dbReference type="GO" id="GO:0030600">
    <property type="term" value="F:feruloyl esterase activity"/>
    <property type="evidence" value="ECO:0007669"/>
    <property type="project" value="UniProtKB-EC"/>
</dbReference>
<evidence type="ECO:0000313" key="11">
    <source>
        <dbReference type="EMBL" id="GHJ85204.1"/>
    </source>
</evidence>
<reference evidence="11" key="1">
    <citation type="submission" date="2020-07" db="EMBL/GenBank/DDBJ databases">
        <title>Draft Genome Sequence of a Deep-Sea Yeast, Naganishia (Cryptococcus) liquefaciens strain N6.</title>
        <authorList>
            <person name="Han Y.W."/>
            <person name="Kajitani R."/>
            <person name="Morimoto H."/>
            <person name="Parhat M."/>
            <person name="Tsubouchi H."/>
            <person name="Bakenova O."/>
            <person name="Ogata M."/>
            <person name="Argunhan B."/>
            <person name="Aoki R."/>
            <person name="Kajiwara S."/>
            <person name="Itoh T."/>
            <person name="Iwasaki H."/>
        </authorList>
    </citation>
    <scope>NUCLEOTIDE SEQUENCE</scope>
    <source>
        <strain evidence="11">N6</strain>
    </source>
</reference>
<keyword evidence="4" id="KW-0479">Metal-binding</keyword>
<dbReference type="InterPro" id="IPR011118">
    <property type="entry name" value="Tannase/feruloyl_esterase"/>
</dbReference>
<keyword evidence="5 10" id="KW-0732">Signal</keyword>
<keyword evidence="2" id="KW-0719">Serine esterase</keyword>
<dbReference type="EMBL" id="BLZA01000011">
    <property type="protein sequence ID" value="GHJ85204.1"/>
    <property type="molecule type" value="Genomic_DNA"/>
</dbReference>
<comment type="similarity">
    <text evidence="1 10">Belongs to the tannase family.</text>
</comment>